<feature type="compositionally biased region" description="Low complexity" evidence="2">
    <location>
        <begin position="1030"/>
        <end position="1042"/>
    </location>
</feature>
<feature type="coiled-coil region" evidence="1">
    <location>
        <begin position="895"/>
        <end position="929"/>
    </location>
</feature>
<keyword evidence="4" id="KW-1185">Reference proteome</keyword>
<dbReference type="RefSeq" id="XP_056525371.1">
    <property type="nucleotide sequence ID" value="XM_056663258.1"/>
</dbReference>
<feature type="region of interest" description="Disordered" evidence="2">
    <location>
        <begin position="1"/>
        <end position="94"/>
    </location>
</feature>
<evidence type="ECO:0000313" key="4">
    <source>
        <dbReference type="Proteomes" id="UP001149079"/>
    </source>
</evidence>
<feature type="compositionally biased region" description="Basic residues" evidence="2">
    <location>
        <begin position="1109"/>
        <end position="1118"/>
    </location>
</feature>
<feature type="coiled-coil region" evidence="1">
    <location>
        <begin position="99"/>
        <end position="160"/>
    </location>
</feature>
<dbReference type="Proteomes" id="UP001149079">
    <property type="component" value="Unassembled WGS sequence"/>
</dbReference>
<accession>A0A9W9HBR7</accession>
<dbReference type="PANTHER" id="PTHR45615:SF80">
    <property type="entry name" value="GRIP DOMAIN-CONTAINING PROTEIN"/>
    <property type="match status" value="1"/>
</dbReference>
<sequence length="1125" mass="124369">MDDMEVGPANPNPAKRPLSGQFPSSLPSAAVRDPRLAGPQTSNTQQAYPTAPTNLPSDPRSPVGLPQVAGASLPTKQPTPRNKESQDVSGHQSLSISDLVNSLIKVNKAEEQKERLEKQIASITRNLNRAKQSSQFPSAIAVLQQQLDAAQEELSSHTKSINRNRRISALAQDSFTAILSQAKPQPQLEKMPERIGKLESQLSAVLENSNSTAGREKAQKANTETEGYPVALQGPGRDIGELKERLQKVEDALGNSNKLQEALGYVKKIANSVAHQSKRYGQFTAKISSLENEVSDANKKLEEKVSIVQTMANTIEEEMKHSSEQLEKGISALGSKMTTMNVQIKDKLSSVEGDIRSLEAKDQEPRNVSTSVSDLRSDLEAQRKQAMEAITTQEAHLGDLRKQQQNLDNGEGGLSDVAITSPNGGVLARLASLERKTQAHTTILNGIKELHSQADDVRLIQLEELRKSHNSGQALLESKYDETLQNVERMSKKQSEHDTTMRVLRTDFSGAVRRLQDYVEKEIEGFGTRLNEVSAVTQTVKKCESQVETHSKGIRSLEERWGNITTGDLVNSMARAMHEMYPSVDQLSQQLVAYKSEVELKFSALRASTDTLKATIEKAQANASSARAEADQSRAPQVSPEQHQALDQVATLLQKVNDLSDRLTPIDQLTKGHTTQLNQNLEQLSEIHNKLATHEESIVAMAEKADEQAGRYEEFTESLVKFDALTERFDAHVLELESFRGKIGTTLKGLANASQKRETTVDEDLAKVKEDISQLQALQQEAKSLIKTMKERQEAQAKGAHSLDVVNEHTSRLEKLCKTVEELNQASEKQKAATNVDLNRIKDDVWQLQRVRDQVQRLTRIEEERDATGISWAVIDSLISRLNALERPIASDDGFSNLGGGLEGLERELRDLENEFRGLEESMRVYLRRLRKTEDAANFMKEGTPNNRDAPDRPMGQRIEGQPSLRHSRSDGPPSFSPRSAASPAAFPKGPQLGGYQPLLKVNTRGQFEKPPPKPYPSVRGGRPPPPGPSGSNSSPYKSNPPEFRQGRSSWRPTPPLPADEEEDSIQSSSFSDSSPAPGSSVPPSYPGSGRKDKKRKKRGQISEETARTLKRAKKRKRLPLEDDI</sequence>
<gene>
    <name evidence="3" type="ORF">N7515_002514</name>
</gene>
<feature type="region of interest" description="Disordered" evidence="2">
    <location>
        <begin position="356"/>
        <end position="375"/>
    </location>
</feature>
<keyword evidence="1" id="KW-0175">Coiled coil</keyword>
<protein>
    <submittedName>
        <fullName evidence="3">Uncharacterized protein</fullName>
    </submittedName>
</protein>
<dbReference type="EMBL" id="JAPQKL010000002">
    <property type="protein sequence ID" value="KAJ5143727.1"/>
    <property type="molecule type" value="Genomic_DNA"/>
</dbReference>
<dbReference type="GeneID" id="81402428"/>
<feature type="compositionally biased region" description="Polar residues" evidence="2">
    <location>
        <begin position="39"/>
        <end position="56"/>
    </location>
</feature>
<feature type="compositionally biased region" description="Basic and acidic residues" evidence="2">
    <location>
        <begin position="356"/>
        <end position="365"/>
    </location>
</feature>
<dbReference type="PANTHER" id="PTHR45615">
    <property type="entry name" value="MYOSIN HEAVY CHAIN, NON-MUSCLE"/>
    <property type="match status" value="1"/>
</dbReference>
<organism evidence="3 4">
    <name type="scientific">Penicillium bovifimosum</name>
    <dbReference type="NCBI Taxonomy" id="126998"/>
    <lineage>
        <taxon>Eukaryota</taxon>
        <taxon>Fungi</taxon>
        <taxon>Dikarya</taxon>
        <taxon>Ascomycota</taxon>
        <taxon>Pezizomycotina</taxon>
        <taxon>Eurotiomycetes</taxon>
        <taxon>Eurotiomycetidae</taxon>
        <taxon>Eurotiales</taxon>
        <taxon>Aspergillaceae</taxon>
        <taxon>Penicillium</taxon>
    </lineage>
</organism>
<feature type="coiled-coil region" evidence="1">
    <location>
        <begin position="765"/>
        <end position="833"/>
    </location>
</feature>
<name>A0A9W9HBR7_9EURO</name>
<reference evidence="3" key="2">
    <citation type="journal article" date="2023" name="IMA Fungus">
        <title>Comparative genomic study of the Penicillium genus elucidates a diverse pangenome and 15 lateral gene transfer events.</title>
        <authorList>
            <person name="Petersen C."/>
            <person name="Sorensen T."/>
            <person name="Nielsen M.R."/>
            <person name="Sondergaard T.E."/>
            <person name="Sorensen J.L."/>
            <person name="Fitzpatrick D.A."/>
            <person name="Frisvad J.C."/>
            <person name="Nielsen K.L."/>
        </authorList>
    </citation>
    <scope>NUCLEOTIDE SEQUENCE</scope>
    <source>
        <strain evidence="3">IBT 22155</strain>
    </source>
</reference>
<evidence type="ECO:0000256" key="1">
    <source>
        <dbReference type="SAM" id="Coils"/>
    </source>
</evidence>
<dbReference type="Gene3D" id="1.10.287.1490">
    <property type="match status" value="1"/>
</dbReference>
<dbReference type="AlphaFoldDB" id="A0A9W9HBR7"/>
<evidence type="ECO:0000256" key="2">
    <source>
        <dbReference type="SAM" id="MobiDB-lite"/>
    </source>
</evidence>
<comment type="caution">
    <text evidence="3">The sequence shown here is derived from an EMBL/GenBank/DDBJ whole genome shotgun (WGS) entry which is preliminary data.</text>
</comment>
<feature type="compositionally biased region" description="Low complexity" evidence="2">
    <location>
        <begin position="973"/>
        <end position="988"/>
    </location>
</feature>
<feature type="region of interest" description="Disordered" evidence="2">
    <location>
        <begin position="937"/>
        <end position="1125"/>
    </location>
</feature>
<dbReference type="OrthoDB" id="3438382at2759"/>
<evidence type="ECO:0000313" key="3">
    <source>
        <dbReference type="EMBL" id="KAJ5143727.1"/>
    </source>
</evidence>
<proteinExistence type="predicted"/>
<reference evidence="3" key="1">
    <citation type="submission" date="2022-11" db="EMBL/GenBank/DDBJ databases">
        <authorList>
            <person name="Petersen C."/>
        </authorList>
    </citation>
    <scope>NUCLEOTIDE SEQUENCE</scope>
    <source>
        <strain evidence="3">IBT 22155</strain>
    </source>
</reference>
<feature type="compositionally biased region" description="Low complexity" evidence="2">
    <location>
        <begin position="1066"/>
        <end position="1089"/>
    </location>
</feature>